<accession>A0ABR3WEP3</accession>
<organism evidence="1 2">
    <name type="scientific">Diaporthe australafricana</name>
    <dbReference type="NCBI Taxonomy" id="127596"/>
    <lineage>
        <taxon>Eukaryota</taxon>
        <taxon>Fungi</taxon>
        <taxon>Dikarya</taxon>
        <taxon>Ascomycota</taxon>
        <taxon>Pezizomycotina</taxon>
        <taxon>Sordariomycetes</taxon>
        <taxon>Sordariomycetidae</taxon>
        <taxon>Diaporthales</taxon>
        <taxon>Diaporthaceae</taxon>
        <taxon>Diaporthe</taxon>
    </lineage>
</organism>
<evidence type="ECO:0000313" key="2">
    <source>
        <dbReference type="Proteomes" id="UP001583177"/>
    </source>
</evidence>
<gene>
    <name evidence="1" type="ORF">Daus18300_009401</name>
</gene>
<proteinExistence type="predicted"/>
<protein>
    <recommendedName>
        <fullName evidence="3">F-box domain-containing protein</fullName>
    </recommendedName>
</protein>
<comment type="caution">
    <text evidence="1">The sequence shown here is derived from an EMBL/GenBank/DDBJ whole genome shotgun (WGS) entry which is preliminary data.</text>
</comment>
<name>A0ABR3WEP3_9PEZI</name>
<reference evidence="1 2" key="1">
    <citation type="journal article" date="2024" name="IMA Fungus">
        <title>IMA Genome - F19 : A genome assembly and annotation guide to empower mycologists, including annotated draft genome sequences of Ceratocystis pirilliformis, Diaporthe australafricana, Fusarium ophioides, Paecilomyces lecythidis, and Sporothrix stenoceras.</title>
        <authorList>
            <person name="Aylward J."/>
            <person name="Wilson A.M."/>
            <person name="Visagie C.M."/>
            <person name="Spraker J."/>
            <person name="Barnes I."/>
            <person name="Buitendag C."/>
            <person name="Ceriani C."/>
            <person name="Del Mar Angel L."/>
            <person name="du Plessis D."/>
            <person name="Fuchs T."/>
            <person name="Gasser K."/>
            <person name="Kramer D."/>
            <person name="Li W."/>
            <person name="Munsamy K."/>
            <person name="Piso A."/>
            <person name="Price J.L."/>
            <person name="Sonnekus B."/>
            <person name="Thomas C."/>
            <person name="van der Nest A."/>
            <person name="van Dijk A."/>
            <person name="van Heerden A."/>
            <person name="van Vuuren N."/>
            <person name="Yilmaz N."/>
            <person name="Duong T.A."/>
            <person name="van der Merwe N.A."/>
            <person name="Wingfield M.J."/>
            <person name="Wingfield B.D."/>
        </authorList>
    </citation>
    <scope>NUCLEOTIDE SEQUENCE [LARGE SCALE GENOMIC DNA]</scope>
    <source>
        <strain evidence="1 2">CMW 18300</strain>
    </source>
</reference>
<dbReference type="Proteomes" id="UP001583177">
    <property type="component" value="Unassembled WGS sequence"/>
</dbReference>
<evidence type="ECO:0008006" key="3">
    <source>
        <dbReference type="Google" id="ProtNLM"/>
    </source>
</evidence>
<dbReference type="EMBL" id="JAWRVE010000095">
    <property type="protein sequence ID" value="KAL1859811.1"/>
    <property type="molecule type" value="Genomic_DNA"/>
</dbReference>
<sequence>MPWLLPPSMPTKRKATDDDHICMDGRESKRQHDDSLQLLDVKRKATTEVPDCMNGRPHKRHQFIDDSLIEGFAKLMSQRYLDELPQEVLLNIFENFAEPWVLTDDLADWRVYTLDRESRARQQALIALTKTCRRFNGPATSILYHCAHLRTYRSVLFFLSSLRFQPHLAELVKQVSCPHEVLMCTAFAFLGTTGRQDPVMPPGLVHHAHRTRLISATPGVLPGPSYDTYIPTGLHGEVLRLMLHRIPALRALSITSCSPWHRSYPNGPRRLPLTHLTKLSMAIPYQPEIYMTTPRARIPILAWLNPSNLGQLRALEQLDLISPRGRWTAHLVTVAAPSPENESGGVEKYVESLTTLKLNGGSSAQWDLMSLRQSVFSPAHLKSLSLVGQGRECVSACAVARAEGWNLNRFLATTGKGIRKLSLDWENDIPQSCLLGPAAMLTTLPMLTNLTHLTISMQVLFQCPHLFCSMVQGILDNPVAEIGRLFPASLRVLRINEFMPKILLRGSPSQIEDASVTKYSLLMARLIDTLRIHWLDARRDRELWYKCFLKLERHPRQGDMAARRMLRWLVYPQRHEDVGKEFARVWRIWERNPNCPQAKAWAARRGWANSD</sequence>
<evidence type="ECO:0000313" key="1">
    <source>
        <dbReference type="EMBL" id="KAL1859811.1"/>
    </source>
</evidence>
<keyword evidence="2" id="KW-1185">Reference proteome</keyword>